<dbReference type="InterPro" id="IPR041685">
    <property type="entry name" value="AAA_GajA/Old/RecF-like"/>
</dbReference>
<gene>
    <name evidence="3" type="ORF">ERS132410_01732</name>
</gene>
<dbReference type="Pfam" id="PF13175">
    <property type="entry name" value="AAA_15"/>
    <property type="match status" value="1"/>
</dbReference>
<dbReference type="InterPro" id="IPR051396">
    <property type="entry name" value="Bact_Antivir_Def_Nuclease"/>
</dbReference>
<accession>A0A0Z8GR21</accession>
<dbReference type="PANTHER" id="PTHR43581">
    <property type="entry name" value="ATP/GTP PHOSPHATASE"/>
    <property type="match status" value="1"/>
</dbReference>
<dbReference type="EMBL" id="FIGO01000011">
    <property type="protein sequence ID" value="CYV03324.1"/>
    <property type="molecule type" value="Genomic_DNA"/>
</dbReference>
<dbReference type="SUPFAM" id="SSF52540">
    <property type="entry name" value="P-loop containing nucleoside triphosphate hydrolases"/>
    <property type="match status" value="1"/>
</dbReference>
<dbReference type="RefSeq" id="WP_044678123.1">
    <property type="nucleotide sequence ID" value="NZ_CEHU01000019.1"/>
</dbReference>
<dbReference type="InterPro" id="IPR027417">
    <property type="entry name" value="P-loop_NTPase"/>
</dbReference>
<reference evidence="3 4" key="1">
    <citation type="submission" date="2016-02" db="EMBL/GenBank/DDBJ databases">
        <authorList>
            <consortium name="Pathogen Informatics"/>
        </authorList>
    </citation>
    <scope>NUCLEOTIDE SEQUENCE [LARGE SCALE GENOMIC DNA]</scope>
    <source>
        <strain evidence="3 4">LSS48</strain>
    </source>
</reference>
<sequence>MYLYSLKIKGFKRHKETEVLFSDASFLIGENNVGKSSVLEAISCLLSNTKIDTKLFYKDGQNIDGVEEVVLEAEFRNLSNEAESWRGFRGRLFPYYEEGETKYSYFYRKTYTKNGNIKIEAKSRKKEIKDKFESLKSVQEFIDSIPDFDISLLADSKFKQTDSLTAKQRREFIDYFESDFEFYNYEEDSEEWVENPGGIAGNVLSKLPKLLFIPANEGIDDLGENKGALQEVLSELFREVREGSENYIKAQQYLNELSKEMDADNPDTEFGKMMIELNQTMDNVFSGISMQAKAVLTDADSSIKTKFNITMQSNIETSVDQQGTGVIRSVVFALLRYKAARDLKKQESSANRDLIICFEEPEIYLHPNAANQLRDTIYDLARSTNNQIICTTHSPYMIDLSRKAGQILNYLSVNTIDNVDIISNVPFNHEHAFSTLQSDDRSYIKMLLKMDDYLARVFFAKNILIIEGDTEEIVLRETILAMPEDMRKNVRNNWQIIRVRGKAVIISLIKYLKAMGIEPYVIHDRDQGTDRAEQFNEPIKVALGNDDKLFVLEECIEDTLGSDVPNSEKPYNAYKFIQDNWIDDEGNYDYNRVSNKWREIMKKLFGNE</sequence>
<dbReference type="AlphaFoldDB" id="A0A0Z8GR21"/>
<protein>
    <submittedName>
        <fullName evidence="3">p-loop NTPase</fullName>
    </submittedName>
</protein>
<evidence type="ECO:0000259" key="1">
    <source>
        <dbReference type="Pfam" id="PF13175"/>
    </source>
</evidence>
<dbReference type="Proteomes" id="UP000073485">
    <property type="component" value="Unassembled WGS sequence"/>
</dbReference>
<dbReference type="Gene3D" id="3.40.50.300">
    <property type="entry name" value="P-loop containing nucleotide triphosphate hydrolases"/>
    <property type="match status" value="1"/>
</dbReference>
<proteinExistence type="predicted"/>
<feature type="domain" description="Endonuclease GajA/Old nuclease/RecF-like AAA" evidence="1">
    <location>
        <begin position="1"/>
        <end position="398"/>
    </location>
</feature>
<dbReference type="PANTHER" id="PTHR43581:SF4">
    <property type="entry name" value="ATP_GTP PHOSPHATASE"/>
    <property type="match status" value="1"/>
</dbReference>
<feature type="domain" description="OLD protein-like TOPRIM" evidence="2">
    <location>
        <begin position="458"/>
        <end position="526"/>
    </location>
</feature>
<evidence type="ECO:0000259" key="2">
    <source>
        <dbReference type="Pfam" id="PF20469"/>
    </source>
</evidence>
<organism evidence="3 4">
    <name type="scientific">Streptococcus suis</name>
    <dbReference type="NCBI Taxonomy" id="1307"/>
    <lineage>
        <taxon>Bacteria</taxon>
        <taxon>Bacillati</taxon>
        <taxon>Bacillota</taxon>
        <taxon>Bacilli</taxon>
        <taxon>Lactobacillales</taxon>
        <taxon>Streptococcaceae</taxon>
        <taxon>Streptococcus</taxon>
    </lineage>
</organism>
<name>A0A0Z8GR21_STRSU</name>
<dbReference type="Pfam" id="PF20469">
    <property type="entry name" value="OLD-like_TOPRIM"/>
    <property type="match status" value="1"/>
</dbReference>
<evidence type="ECO:0000313" key="4">
    <source>
        <dbReference type="Proteomes" id="UP000073485"/>
    </source>
</evidence>
<evidence type="ECO:0000313" key="3">
    <source>
        <dbReference type="EMBL" id="CYV03324.1"/>
    </source>
</evidence>
<dbReference type="InterPro" id="IPR034139">
    <property type="entry name" value="TOPRIM_OLD"/>
</dbReference>